<evidence type="ECO:0000259" key="2">
    <source>
        <dbReference type="Pfam" id="PF00080"/>
    </source>
</evidence>
<evidence type="ECO:0000313" key="4">
    <source>
        <dbReference type="Proteomes" id="UP001082703"/>
    </source>
</evidence>
<dbReference type="InterPro" id="IPR001424">
    <property type="entry name" value="SOD_Cu_Zn_dom"/>
</dbReference>
<proteinExistence type="inferred from homology"/>
<reference evidence="3 4" key="1">
    <citation type="submission" date="2022-11" db="EMBL/GenBank/DDBJ databases">
        <authorList>
            <person name="Caiyu Z."/>
        </authorList>
    </citation>
    <scope>NUCLEOTIDE SEQUENCE [LARGE SCALE GENOMIC DNA]</scope>
    <source>
        <strain evidence="3 4">YR-4</strain>
    </source>
</reference>
<dbReference type="EMBL" id="JAPOHA010000009">
    <property type="protein sequence ID" value="MCY1714511.1"/>
    <property type="molecule type" value="Genomic_DNA"/>
</dbReference>
<comment type="similarity">
    <text evidence="1">Belongs to the Cu-Zn superoxide dismutase family.</text>
</comment>
<accession>A0ABT4BUD4</accession>
<gene>
    <name evidence="3" type="ORF">OUY18_09625</name>
</gene>
<dbReference type="InterPro" id="IPR036423">
    <property type="entry name" value="SOD-like_Cu/Zn_dom_sf"/>
</dbReference>
<sequence>MLHKMAQEAVLLYSDPQFGQLQNIVNRPPEAQALLKGGPNFPNINGIVFLYQLSTGVLLMAEVQGLPQGTAACASNVFGFHIHEGNSCTGNAQDPFANAGAHFNPHNCPHPAHAGDLPPLFGNKGYAFLAFFTDRFAVSEVIGRTIIVHMLPDDFTTQPSGNSGAKIACGQITYTGR</sequence>
<dbReference type="PANTHER" id="PTHR10003">
    <property type="entry name" value="SUPEROXIDE DISMUTASE CU-ZN -RELATED"/>
    <property type="match status" value="1"/>
</dbReference>
<dbReference type="Gene3D" id="2.60.40.200">
    <property type="entry name" value="Superoxide dismutase, copper/zinc binding domain"/>
    <property type="match status" value="1"/>
</dbReference>
<keyword evidence="4" id="KW-1185">Reference proteome</keyword>
<dbReference type="RefSeq" id="WP_268058566.1">
    <property type="nucleotide sequence ID" value="NZ_JAPOHA010000009.1"/>
</dbReference>
<comment type="caution">
    <text evidence="3">The sequence shown here is derived from an EMBL/GenBank/DDBJ whole genome shotgun (WGS) entry which is preliminary data.</text>
</comment>
<evidence type="ECO:0000256" key="1">
    <source>
        <dbReference type="ARBA" id="ARBA00010457"/>
    </source>
</evidence>
<dbReference type="InterPro" id="IPR024134">
    <property type="entry name" value="SOD_Cu/Zn_/chaperone"/>
</dbReference>
<name>A0ABT4BUD4_9FIRM</name>
<organism evidence="3 4">
    <name type="scientific">Caproiciproducens galactitolivorans</name>
    <dbReference type="NCBI Taxonomy" id="642589"/>
    <lineage>
        <taxon>Bacteria</taxon>
        <taxon>Bacillati</taxon>
        <taxon>Bacillota</taxon>
        <taxon>Clostridia</taxon>
        <taxon>Eubacteriales</taxon>
        <taxon>Acutalibacteraceae</taxon>
        <taxon>Caproiciproducens</taxon>
    </lineage>
</organism>
<feature type="domain" description="Superoxide dismutase copper/zinc binding" evidence="2">
    <location>
        <begin position="45"/>
        <end position="172"/>
    </location>
</feature>
<dbReference type="Proteomes" id="UP001082703">
    <property type="component" value="Unassembled WGS sequence"/>
</dbReference>
<dbReference type="SUPFAM" id="SSF49329">
    <property type="entry name" value="Cu,Zn superoxide dismutase-like"/>
    <property type="match status" value="1"/>
</dbReference>
<protein>
    <submittedName>
        <fullName evidence="3">Superoxide dismutase family protein</fullName>
    </submittedName>
</protein>
<evidence type="ECO:0000313" key="3">
    <source>
        <dbReference type="EMBL" id="MCY1714511.1"/>
    </source>
</evidence>
<dbReference type="Pfam" id="PF00080">
    <property type="entry name" value="Sod_Cu"/>
    <property type="match status" value="1"/>
</dbReference>